<dbReference type="Proteomes" id="UP000265768">
    <property type="component" value="Unassembled WGS sequence"/>
</dbReference>
<protein>
    <submittedName>
        <fullName evidence="1">Uncharacterized protein</fullName>
    </submittedName>
</protein>
<dbReference type="EMBL" id="QZEY01000011">
    <property type="protein sequence ID" value="RJL27188.1"/>
    <property type="molecule type" value="Genomic_DNA"/>
</dbReference>
<organism evidence="1 2">
    <name type="scientific">Bailinhaonella thermotolerans</name>
    <dbReference type="NCBI Taxonomy" id="1070861"/>
    <lineage>
        <taxon>Bacteria</taxon>
        <taxon>Bacillati</taxon>
        <taxon>Actinomycetota</taxon>
        <taxon>Actinomycetes</taxon>
        <taxon>Streptosporangiales</taxon>
        <taxon>Streptosporangiaceae</taxon>
        <taxon>Bailinhaonella</taxon>
    </lineage>
</organism>
<dbReference type="AlphaFoldDB" id="A0A3A4AZW8"/>
<evidence type="ECO:0000313" key="2">
    <source>
        <dbReference type="Proteomes" id="UP000265768"/>
    </source>
</evidence>
<accession>A0A3A4AZW8</accession>
<name>A0A3A4AZW8_9ACTN</name>
<evidence type="ECO:0000313" key="1">
    <source>
        <dbReference type="EMBL" id="RJL27188.1"/>
    </source>
</evidence>
<gene>
    <name evidence="1" type="ORF">D5H75_25680</name>
</gene>
<keyword evidence="2" id="KW-1185">Reference proteome</keyword>
<proteinExistence type="predicted"/>
<sequence length="95" mass="10055">MTVRGVFGELSPQARAALREGSDPFQAAYTGAGTFTTDPAVSAFTFRCSPATGPDDDEESAAKLALSALAAHGHPHRILDVAVTDLSTVKIRRRR</sequence>
<dbReference type="InterPro" id="IPR045778">
    <property type="entry name" value="DUF6204"/>
</dbReference>
<dbReference type="Pfam" id="PF19707">
    <property type="entry name" value="DUF6204"/>
    <property type="match status" value="1"/>
</dbReference>
<reference evidence="1 2" key="1">
    <citation type="submission" date="2018-09" db="EMBL/GenBank/DDBJ databases">
        <title>YIM 75507 draft genome.</title>
        <authorList>
            <person name="Tang S."/>
            <person name="Feng Y."/>
        </authorList>
    </citation>
    <scope>NUCLEOTIDE SEQUENCE [LARGE SCALE GENOMIC DNA]</scope>
    <source>
        <strain evidence="1 2">YIM 75507</strain>
    </source>
</reference>
<comment type="caution">
    <text evidence="1">The sequence shown here is derived from an EMBL/GenBank/DDBJ whole genome shotgun (WGS) entry which is preliminary data.</text>
</comment>